<dbReference type="GO" id="GO:0003973">
    <property type="term" value="F:(S)-2-hydroxy-acid oxidase activity"/>
    <property type="evidence" value="ECO:0007669"/>
    <property type="project" value="UniProtKB-EC"/>
</dbReference>
<keyword evidence="4 7" id="KW-0560">Oxidoreductase</keyword>
<protein>
    <submittedName>
        <fullName evidence="7">L-2-hydroxyglutarate oxidase LhgO</fullName>
        <ecNumber evidence="7">1.1.3.15</ecNumber>
    </submittedName>
</protein>
<dbReference type="EMBL" id="SJPI01000003">
    <property type="protein sequence ID" value="TWT49516.1"/>
    <property type="molecule type" value="Genomic_DNA"/>
</dbReference>
<gene>
    <name evidence="7" type="primary">lhgO</name>
    <name evidence="7" type="ORF">Pla22_47130</name>
</gene>
<dbReference type="PANTHER" id="PTHR43104">
    <property type="entry name" value="L-2-HYDROXYGLUTARATE DEHYDROGENASE, MITOCHONDRIAL"/>
    <property type="match status" value="1"/>
</dbReference>
<dbReference type="PANTHER" id="PTHR43104:SF2">
    <property type="entry name" value="L-2-HYDROXYGLUTARATE DEHYDROGENASE, MITOCHONDRIAL"/>
    <property type="match status" value="1"/>
</dbReference>
<accession>A0A5C5WF73</accession>
<keyword evidence="8" id="KW-1185">Reference proteome</keyword>
<comment type="caution">
    <text evidence="7">The sequence shown here is derived from an EMBL/GenBank/DDBJ whole genome shotgun (WGS) entry which is preliminary data.</text>
</comment>
<feature type="domain" description="FAD dependent oxidoreductase" evidence="6">
    <location>
        <begin position="17"/>
        <end position="406"/>
    </location>
</feature>
<dbReference type="GO" id="GO:0005737">
    <property type="term" value="C:cytoplasm"/>
    <property type="evidence" value="ECO:0007669"/>
    <property type="project" value="TreeGrafter"/>
</dbReference>
<dbReference type="NCBIfam" id="NF008726">
    <property type="entry name" value="PRK11728.1"/>
    <property type="match status" value="1"/>
</dbReference>
<dbReference type="Pfam" id="PF01266">
    <property type="entry name" value="DAO"/>
    <property type="match status" value="1"/>
</dbReference>
<keyword evidence="3" id="KW-0274">FAD</keyword>
<keyword evidence="2" id="KW-0285">Flavoprotein</keyword>
<comment type="similarity">
    <text evidence="5">Belongs to the L2HGDH family.</text>
</comment>
<dbReference type="Proteomes" id="UP000316598">
    <property type="component" value="Unassembled WGS sequence"/>
</dbReference>
<evidence type="ECO:0000256" key="2">
    <source>
        <dbReference type="ARBA" id="ARBA00022630"/>
    </source>
</evidence>
<dbReference type="SUPFAM" id="SSF51905">
    <property type="entry name" value="FAD/NAD(P)-binding domain"/>
    <property type="match status" value="1"/>
</dbReference>
<evidence type="ECO:0000256" key="3">
    <source>
        <dbReference type="ARBA" id="ARBA00022827"/>
    </source>
</evidence>
<sequence length="414" mass="44689">MSVKFTNMMSMNQLVSDVVVIGGGIVGLATALAVQKRWPDASVVVVEAERHVAAHQSGHNSGVLHSGIYYKPGSQKAILCRTGKAAMEAFCEEQSIEWNRIGKVVVATRENELAGLNAIADRAVANGVSFERIDTDGLREIEPAVGGIAALHVPGTGIVDYADVCRTMAKIIEQRGGKIVFDFDVVAIDSQPSHLMITSRSGDAITCERLISCGGLQSDRVFRLAGGQSPVRIVPFRGEYYELTSQSESLCRGLIYPVPDPSFPFLGVHFTRMIDGGVECGPNAVLALSRTGYRWTEINMHDLAETLSFRGFRTLARKHWRMGAGEVHRSLSKAAFVTALQKLIPSIKADDLKPGRAGVRAQAVTPDGNLVDDFWFESTDRAIHVLNAPSPAATASLAIGEEIAERFGQAVSTR</sequence>
<reference evidence="7 8" key="1">
    <citation type="submission" date="2019-02" db="EMBL/GenBank/DDBJ databases">
        <title>Deep-cultivation of Planctomycetes and their phenomic and genomic characterization uncovers novel biology.</title>
        <authorList>
            <person name="Wiegand S."/>
            <person name="Jogler M."/>
            <person name="Boedeker C."/>
            <person name="Pinto D."/>
            <person name="Vollmers J."/>
            <person name="Rivas-Marin E."/>
            <person name="Kohn T."/>
            <person name="Peeters S.H."/>
            <person name="Heuer A."/>
            <person name="Rast P."/>
            <person name="Oberbeckmann S."/>
            <person name="Bunk B."/>
            <person name="Jeske O."/>
            <person name="Meyerdierks A."/>
            <person name="Storesund J.E."/>
            <person name="Kallscheuer N."/>
            <person name="Luecker S."/>
            <person name="Lage O.M."/>
            <person name="Pohl T."/>
            <person name="Merkel B.J."/>
            <person name="Hornburger P."/>
            <person name="Mueller R.-W."/>
            <person name="Bruemmer F."/>
            <person name="Labrenz M."/>
            <person name="Spormann A.M."/>
            <person name="Op Den Camp H."/>
            <person name="Overmann J."/>
            <person name="Amann R."/>
            <person name="Jetten M.S.M."/>
            <person name="Mascher T."/>
            <person name="Medema M.H."/>
            <person name="Devos D.P."/>
            <person name="Kaster A.-K."/>
            <person name="Ovreas L."/>
            <person name="Rohde M."/>
            <person name="Galperin M.Y."/>
            <person name="Jogler C."/>
        </authorList>
    </citation>
    <scope>NUCLEOTIDE SEQUENCE [LARGE SCALE GENOMIC DNA]</scope>
    <source>
        <strain evidence="7 8">Pla22</strain>
    </source>
</reference>
<dbReference type="AlphaFoldDB" id="A0A5C5WF73"/>
<organism evidence="7 8">
    <name type="scientific">Rubripirellula amarantea</name>
    <dbReference type="NCBI Taxonomy" id="2527999"/>
    <lineage>
        <taxon>Bacteria</taxon>
        <taxon>Pseudomonadati</taxon>
        <taxon>Planctomycetota</taxon>
        <taxon>Planctomycetia</taxon>
        <taxon>Pirellulales</taxon>
        <taxon>Pirellulaceae</taxon>
        <taxon>Rubripirellula</taxon>
    </lineage>
</organism>
<evidence type="ECO:0000313" key="8">
    <source>
        <dbReference type="Proteomes" id="UP000316598"/>
    </source>
</evidence>
<evidence type="ECO:0000256" key="5">
    <source>
        <dbReference type="ARBA" id="ARBA00037941"/>
    </source>
</evidence>
<dbReference type="InterPro" id="IPR036188">
    <property type="entry name" value="FAD/NAD-bd_sf"/>
</dbReference>
<dbReference type="RefSeq" id="WP_242632267.1">
    <property type="nucleotide sequence ID" value="NZ_SJPI01000003.1"/>
</dbReference>
<evidence type="ECO:0000313" key="7">
    <source>
        <dbReference type="EMBL" id="TWT49516.1"/>
    </source>
</evidence>
<dbReference type="EC" id="1.1.3.15" evidence="7"/>
<dbReference type="InterPro" id="IPR006076">
    <property type="entry name" value="FAD-dep_OxRdtase"/>
</dbReference>
<dbReference type="Gene3D" id="3.30.9.10">
    <property type="entry name" value="D-Amino Acid Oxidase, subunit A, domain 2"/>
    <property type="match status" value="1"/>
</dbReference>
<evidence type="ECO:0000256" key="4">
    <source>
        <dbReference type="ARBA" id="ARBA00023002"/>
    </source>
</evidence>
<dbReference type="GO" id="GO:0047545">
    <property type="term" value="F:(S)-2-hydroxyglutarate dehydrogenase activity"/>
    <property type="evidence" value="ECO:0007669"/>
    <property type="project" value="TreeGrafter"/>
</dbReference>
<evidence type="ECO:0000256" key="1">
    <source>
        <dbReference type="ARBA" id="ARBA00001974"/>
    </source>
</evidence>
<comment type="cofactor">
    <cofactor evidence="1">
        <name>FAD</name>
        <dbReference type="ChEBI" id="CHEBI:57692"/>
    </cofactor>
</comment>
<evidence type="ECO:0000259" key="6">
    <source>
        <dbReference type="Pfam" id="PF01266"/>
    </source>
</evidence>
<proteinExistence type="inferred from homology"/>
<name>A0A5C5WF73_9BACT</name>
<dbReference type="Gene3D" id="3.50.50.60">
    <property type="entry name" value="FAD/NAD(P)-binding domain"/>
    <property type="match status" value="1"/>
</dbReference>